<evidence type="ECO:0000259" key="2">
    <source>
        <dbReference type="Pfam" id="PF11127"/>
    </source>
</evidence>
<keyword evidence="1" id="KW-0812">Transmembrane</keyword>
<feature type="transmembrane region" description="Helical" evidence="1">
    <location>
        <begin position="12"/>
        <end position="35"/>
    </location>
</feature>
<dbReference type="Gene3D" id="6.10.140.1340">
    <property type="match status" value="1"/>
</dbReference>
<feature type="domain" description="Inner membrane protein YgaP-like transmembrane" evidence="2">
    <location>
        <begin position="77"/>
        <end position="127"/>
    </location>
</feature>
<dbReference type="InterPro" id="IPR021309">
    <property type="entry name" value="YgaP-like_TM"/>
</dbReference>
<dbReference type="Proteomes" id="UP000254266">
    <property type="component" value="Unassembled WGS sequence"/>
</dbReference>
<feature type="transmembrane region" description="Helical" evidence="1">
    <location>
        <begin position="80"/>
        <end position="96"/>
    </location>
</feature>
<protein>
    <recommendedName>
        <fullName evidence="2">Inner membrane protein YgaP-like transmembrane domain-containing protein</fullName>
    </recommendedName>
</protein>
<reference evidence="3 4" key="1">
    <citation type="journal article" date="2018" name="ISME J.">
        <title>Endosymbiont genomes yield clues of tubeworm success.</title>
        <authorList>
            <person name="Li Y."/>
            <person name="Liles M.R."/>
            <person name="Halanych K.M."/>
        </authorList>
    </citation>
    <scope>NUCLEOTIDE SEQUENCE [LARGE SCALE GENOMIC DNA]</scope>
    <source>
        <strain evidence="3">A1464</strain>
    </source>
</reference>
<keyword evidence="4" id="KW-1185">Reference proteome</keyword>
<dbReference type="AlphaFoldDB" id="A0A370DBQ9"/>
<evidence type="ECO:0000256" key="1">
    <source>
        <dbReference type="SAM" id="Phobius"/>
    </source>
</evidence>
<keyword evidence="1" id="KW-0472">Membrane</keyword>
<keyword evidence="1" id="KW-1133">Transmembrane helix</keyword>
<gene>
    <name evidence="3" type="ORF">DIZ80_08555</name>
</gene>
<organism evidence="3 4">
    <name type="scientific">endosymbiont of Galathealinum brachiosum</name>
    <dbReference type="NCBI Taxonomy" id="2200906"/>
    <lineage>
        <taxon>Bacteria</taxon>
        <taxon>Pseudomonadati</taxon>
        <taxon>Pseudomonadota</taxon>
        <taxon>Gammaproteobacteria</taxon>
        <taxon>sulfur-oxidizing symbionts</taxon>
    </lineage>
</organism>
<name>A0A370DBQ9_9GAMM</name>
<sequence>MSERANRFIFGFSLIAFLFLEWSYGVYAIITILIIEGITNFRVPRLISKLRYSAGYASDGIPADFDENDNCKFSYEAERVLRFAVAITISLGFIFFEELLWFLPWFVGLNLLLAGITGICPMVMLFRKVGFR</sequence>
<dbReference type="EMBL" id="QFXC01000011">
    <property type="protein sequence ID" value="RDH82338.1"/>
    <property type="molecule type" value="Genomic_DNA"/>
</dbReference>
<feature type="transmembrane region" description="Helical" evidence="1">
    <location>
        <begin position="102"/>
        <end position="126"/>
    </location>
</feature>
<comment type="caution">
    <text evidence="3">The sequence shown here is derived from an EMBL/GenBank/DDBJ whole genome shotgun (WGS) entry which is preliminary data.</text>
</comment>
<dbReference type="Pfam" id="PF11127">
    <property type="entry name" value="YgaP-like_TM"/>
    <property type="match status" value="1"/>
</dbReference>
<evidence type="ECO:0000313" key="3">
    <source>
        <dbReference type="EMBL" id="RDH82338.1"/>
    </source>
</evidence>
<accession>A0A370DBQ9</accession>
<evidence type="ECO:0000313" key="4">
    <source>
        <dbReference type="Proteomes" id="UP000254266"/>
    </source>
</evidence>
<proteinExistence type="predicted"/>